<evidence type="ECO:0000313" key="1">
    <source>
        <dbReference type="EMBL" id="KAH3681033.1"/>
    </source>
</evidence>
<reference evidence="1" key="1">
    <citation type="journal article" date="2021" name="Open Biol.">
        <title>Shared evolutionary footprints suggest mitochondrial oxidative damage underlies multiple complex I losses in fungi.</title>
        <authorList>
            <person name="Schikora-Tamarit M.A."/>
            <person name="Marcet-Houben M."/>
            <person name="Nosek J."/>
            <person name="Gabaldon T."/>
        </authorList>
    </citation>
    <scope>NUCLEOTIDE SEQUENCE</scope>
    <source>
        <strain evidence="1">CBS6341</strain>
    </source>
</reference>
<dbReference type="Proteomes" id="UP000769528">
    <property type="component" value="Unassembled WGS sequence"/>
</dbReference>
<gene>
    <name evidence="1" type="ORF">WICMUC_000014</name>
</gene>
<protein>
    <recommendedName>
        <fullName evidence="3">25S rRNA (Uridine(2843)-N(3))-methyltransferase</fullName>
    </recommendedName>
</protein>
<organism evidence="1 2">
    <name type="scientific">Wickerhamomyces mucosus</name>
    <dbReference type="NCBI Taxonomy" id="1378264"/>
    <lineage>
        <taxon>Eukaryota</taxon>
        <taxon>Fungi</taxon>
        <taxon>Dikarya</taxon>
        <taxon>Ascomycota</taxon>
        <taxon>Saccharomycotina</taxon>
        <taxon>Saccharomycetes</taxon>
        <taxon>Phaffomycetales</taxon>
        <taxon>Wickerhamomycetaceae</taxon>
        <taxon>Wickerhamomyces</taxon>
    </lineage>
</organism>
<accession>A0A9P8TIQ0</accession>
<reference evidence="1" key="2">
    <citation type="submission" date="2021-01" db="EMBL/GenBank/DDBJ databases">
        <authorList>
            <person name="Schikora-Tamarit M.A."/>
        </authorList>
    </citation>
    <scope>NUCLEOTIDE SEQUENCE</scope>
    <source>
        <strain evidence="1">CBS6341</strain>
    </source>
</reference>
<dbReference type="Pfam" id="PF11312">
    <property type="entry name" value="Methyltransf_34"/>
    <property type="match status" value="1"/>
</dbReference>
<proteinExistence type="predicted"/>
<dbReference type="OrthoDB" id="6419443at2759"/>
<dbReference type="EMBL" id="JAEUBF010000002">
    <property type="protein sequence ID" value="KAH3681033.1"/>
    <property type="molecule type" value="Genomic_DNA"/>
</dbReference>
<keyword evidence="2" id="KW-1185">Reference proteome</keyword>
<name>A0A9P8TIQ0_9ASCO</name>
<comment type="caution">
    <text evidence="1">The sequence shown here is derived from an EMBL/GenBank/DDBJ whole genome shotgun (WGS) entry which is preliminary data.</text>
</comment>
<sequence>MSRRIERSIARREEKALEEVQTKEVGQNPSTIPSQTSYSLPPRDILKLFFDSFHLLFQSSNLEVFIQGVKGHLFNREYIEAFNNDDKRMAYCCRWTPSRALAYSSLFASLGEIKQLIQSQNANVLSIGGGAGGELAALCSILTKSIVDDGKSEELDFNIDLVDIADWGKIITKLHSEIRKTWFGNNKFEDSIRINFKQHDILNNDFNLSTYDFITLVFTTNELFKENKKKSLQFFQGLNKNCKPGTLLLITESAGSYSHIEIGSKKFPIQFLIDTILLGKNYQKNPDEGDWELINESDSCWYRIGNDQQEFEYPLKLENMRFFFRLYRKK</sequence>
<evidence type="ECO:0000313" key="2">
    <source>
        <dbReference type="Proteomes" id="UP000769528"/>
    </source>
</evidence>
<dbReference type="AlphaFoldDB" id="A0A9P8TIQ0"/>
<dbReference type="SUPFAM" id="SSF53335">
    <property type="entry name" value="S-adenosyl-L-methionine-dependent methyltransferases"/>
    <property type="match status" value="1"/>
</dbReference>
<dbReference type="Gene3D" id="3.40.50.150">
    <property type="entry name" value="Vaccinia Virus protein VP39"/>
    <property type="match status" value="1"/>
</dbReference>
<evidence type="ECO:0008006" key="3">
    <source>
        <dbReference type="Google" id="ProtNLM"/>
    </source>
</evidence>
<dbReference type="InterPro" id="IPR021463">
    <property type="entry name" value="Methyltransf_34"/>
</dbReference>
<dbReference type="InterPro" id="IPR029063">
    <property type="entry name" value="SAM-dependent_MTases_sf"/>
</dbReference>